<organism evidence="3">
    <name type="scientific">Coccolithus braarudii</name>
    <dbReference type="NCBI Taxonomy" id="221442"/>
    <lineage>
        <taxon>Eukaryota</taxon>
        <taxon>Haptista</taxon>
        <taxon>Haptophyta</taxon>
        <taxon>Prymnesiophyceae</taxon>
        <taxon>Coccolithales</taxon>
        <taxon>Coccolithaceae</taxon>
        <taxon>Coccolithus</taxon>
    </lineage>
</organism>
<reference evidence="3" key="1">
    <citation type="submission" date="2021-01" db="EMBL/GenBank/DDBJ databases">
        <authorList>
            <person name="Corre E."/>
            <person name="Pelletier E."/>
            <person name="Niang G."/>
            <person name="Scheremetjew M."/>
            <person name="Finn R."/>
            <person name="Kale V."/>
            <person name="Holt S."/>
            <person name="Cochrane G."/>
            <person name="Meng A."/>
            <person name="Brown T."/>
            <person name="Cohen L."/>
        </authorList>
    </citation>
    <scope>NUCLEOTIDE SEQUENCE</scope>
    <source>
        <strain evidence="3">PLY182g</strain>
    </source>
</reference>
<accession>A0A6T7HXT1</accession>
<gene>
    <name evidence="3" type="ORF">CPEL01642_LOCUS15437</name>
    <name evidence="4" type="ORF">CPEL01642_LOCUS15438</name>
</gene>
<evidence type="ECO:0000259" key="2">
    <source>
        <dbReference type="Pfam" id="PF13472"/>
    </source>
</evidence>
<evidence type="ECO:0000256" key="1">
    <source>
        <dbReference type="SAM" id="MobiDB-lite"/>
    </source>
</evidence>
<evidence type="ECO:0000313" key="3">
    <source>
        <dbReference type="EMBL" id="CAD8612057.1"/>
    </source>
</evidence>
<sequence length="283" mass="31733">MMFQSRARENERPTHATVRTAWSSPDEAQRKAWVSFHTQLAAEAKRYTRNESSSGLVLIGDSIFERLRGTSYGRFNPTATELPGVLASTLGKRWENPTVLAISGDQTQHVLWRVANGEISVEMARDPNLIVVLLIGTNNLGRGHLPEETASGIIAIIRRLLARVRGRILVAGVLPRGDGPSELPKLCPPRCNHQGEPFNSFEPAVERVNMRVRMSALSFTIRYPKRVIFVDCGHVFRRHHNSSLEQVSLALMPDRLHPNADGYRALLQCLEPPLRRLDGSRPR</sequence>
<name>A0A6T7HXT1_9EUKA</name>
<proteinExistence type="predicted"/>
<dbReference type="Gene3D" id="3.40.50.1110">
    <property type="entry name" value="SGNH hydrolase"/>
    <property type="match status" value="1"/>
</dbReference>
<feature type="domain" description="SGNH hydrolase-type esterase" evidence="2">
    <location>
        <begin position="58"/>
        <end position="265"/>
    </location>
</feature>
<dbReference type="EMBL" id="HBEY01032411">
    <property type="protein sequence ID" value="CAD8612057.1"/>
    <property type="molecule type" value="Transcribed_RNA"/>
</dbReference>
<dbReference type="InterPro" id="IPR036514">
    <property type="entry name" value="SGNH_hydro_sf"/>
</dbReference>
<dbReference type="AlphaFoldDB" id="A0A6T7HXT1"/>
<feature type="region of interest" description="Disordered" evidence="1">
    <location>
        <begin position="1"/>
        <end position="23"/>
    </location>
</feature>
<feature type="compositionally biased region" description="Basic and acidic residues" evidence="1">
    <location>
        <begin position="1"/>
        <end position="14"/>
    </location>
</feature>
<dbReference type="Pfam" id="PF13472">
    <property type="entry name" value="Lipase_GDSL_2"/>
    <property type="match status" value="1"/>
</dbReference>
<evidence type="ECO:0000313" key="4">
    <source>
        <dbReference type="EMBL" id="CAD8612058.1"/>
    </source>
</evidence>
<protein>
    <recommendedName>
        <fullName evidence="2">SGNH hydrolase-type esterase domain-containing protein</fullName>
    </recommendedName>
</protein>
<dbReference type="EMBL" id="HBEY01032412">
    <property type="protein sequence ID" value="CAD8612058.1"/>
    <property type="molecule type" value="Transcribed_RNA"/>
</dbReference>
<dbReference type="SUPFAM" id="SSF52266">
    <property type="entry name" value="SGNH hydrolase"/>
    <property type="match status" value="1"/>
</dbReference>
<dbReference type="InterPro" id="IPR013830">
    <property type="entry name" value="SGNH_hydro"/>
</dbReference>